<sequence>MAFGRILLCLMIMAIGGAGPAAAASEAEVRIRTGQDGLHVRYRLAEPTSRLVFANDHTIRTLWTVETPGLRLEEDAIVSEQPFSEFDLVIAPDAAELDRIYMGLVRVGDGWIAHGPALALEGIETVLAVELAPGEAVLPEKGGIEGAVYVGPADVILSEKGALVVTGAGVAEALSAPMREAFVEARVFYGARLDLTLPYTPTLVITADSPGPSGFRGDVSDTGLISTRFHGDWSGPQDDTRPFVKSFVWHESFHLWNGHGVALTDGDSAPWLHEGGAEYAAVLGAVSTGDMTEEQGRASLTTRLNGCRSFLGSKTLNGRGIRNGSAVYDCGVLIQWLTDMELRKAGKQTVMDVWREILTTGRRSGGYGVAEFRAWPEANAAVSLVMDGAGEGRWGGIEARLAALGVVLENRPSDDDYRQAVLWHLNSQNCSNDGAGKGYYTTREGIKLDTGDTCGVLSGDPEIATIEGFDPLAEVKPMFDAVTARCATGEPVRYGLRSGGVVEALCAAPLKTPEAYFIAGAPVLSLLP</sequence>
<accession>A0ABQ5T9U3</accession>
<gene>
    <name evidence="2" type="ORF">GCM10017620_10910</name>
</gene>
<evidence type="ECO:0008006" key="4">
    <source>
        <dbReference type="Google" id="ProtNLM"/>
    </source>
</evidence>
<reference evidence="2" key="1">
    <citation type="journal article" date="2014" name="Int. J. Syst. Evol. Microbiol.">
        <title>Complete genome of a new Firmicutes species belonging to the dominant human colonic microbiota ('Ruminococcus bicirculans') reveals two chromosomes and a selective capacity to utilize plant glucans.</title>
        <authorList>
            <consortium name="NISC Comparative Sequencing Program"/>
            <person name="Wegmann U."/>
            <person name="Louis P."/>
            <person name="Goesmann A."/>
            <person name="Henrissat B."/>
            <person name="Duncan S.H."/>
            <person name="Flint H.J."/>
        </authorList>
    </citation>
    <scope>NUCLEOTIDE SEQUENCE</scope>
    <source>
        <strain evidence="2">VKM B-1499</strain>
    </source>
</reference>
<reference evidence="2" key="2">
    <citation type="submission" date="2023-01" db="EMBL/GenBank/DDBJ databases">
        <authorList>
            <person name="Sun Q."/>
            <person name="Evtushenko L."/>
        </authorList>
    </citation>
    <scope>NUCLEOTIDE SEQUENCE</scope>
    <source>
        <strain evidence="2">VKM B-1499</strain>
    </source>
</reference>
<keyword evidence="3" id="KW-1185">Reference proteome</keyword>
<feature type="signal peptide" evidence="1">
    <location>
        <begin position="1"/>
        <end position="23"/>
    </location>
</feature>
<dbReference type="EMBL" id="BSFD01000002">
    <property type="protein sequence ID" value="GLK48118.1"/>
    <property type="molecule type" value="Genomic_DNA"/>
</dbReference>
<keyword evidence="1" id="KW-0732">Signal</keyword>
<evidence type="ECO:0000256" key="1">
    <source>
        <dbReference type="SAM" id="SignalP"/>
    </source>
</evidence>
<evidence type="ECO:0000313" key="3">
    <source>
        <dbReference type="Proteomes" id="UP001143509"/>
    </source>
</evidence>
<dbReference type="Proteomes" id="UP001143509">
    <property type="component" value="Unassembled WGS sequence"/>
</dbReference>
<proteinExistence type="predicted"/>
<name>A0ABQ5T9U3_9CAUL</name>
<organism evidence="2 3">
    <name type="scientific">Brevundimonas intermedia</name>
    <dbReference type="NCBI Taxonomy" id="74315"/>
    <lineage>
        <taxon>Bacteria</taxon>
        <taxon>Pseudomonadati</taxon>
        <taxon>Pseudomonadota</taxon>
        <taxon>Alphaproteobacteria</taxon>
        <taxon>Caulobacterales</taxon>
        <taxon>Caulobacteraceae</taxon>
        <taxon>Brevundimonas</taxon>
    </lineage>
</organism>
<comment type="caution">
    <text evidence="2">The sequence shown here is derived from an EMBL/GenBank/DDBJ whole genome shotgun (WGS) entry which is preliminary data.</text>
</comment>
<protein>
    <recommendedName>
        <fullName evidence="4">Peptidase M61 catalytic domain-containing protein</fullName>
    </recommendedName>
</protein>
<feature type="chain" id="PRO_5045985372" description="Peptidase M61 catalytic domain-containing protein" evidence="1">
    <location>
        <begin position="24"/>
        <end position="528"/>
    </location>
</feature>
<evidence type="ECO:0000313" key="2">
    <source>
        <dbReference type="EMBL" id="GLK48118.1"/>
    </source>
</evidence>